<evidence type="ECO:0008006" key="4">
    <source>
        <dbReference type="Google" id="ProtNLM"/>
    </source>
</evidence>
<feature type="region of interest" description="Disordered" evidence="1">
    <location>
        <begin position="75"/>
        <end position="108"/>
    </location>
</feature>
<keyword evidence="3" id="KW-1185">Reference proteome</keyword>
<gene>
    <name evidence="2" type="ORF">BG60_10770</name>
</gene>
<name>A0A656QEH7_9BURK</name>
<dbReference type="Proteomes" id="UP000027451">
    <property type="component" value="Unassembled WGS sequence"/>
</dbReference>
<dbReference type="EMBL" id="JFHD01000018">
    <property type="protein sequence ID" value="KDR28436.1"/>
    <property type="molecule type" value="Genomic_DNA"/>
</dbReference>
<feature type="compositionally biased region" description="Basic and acidic residues" evidence="1">
    <location>
        <begin position="83"/>
        <end position="98"/>
    </location>
</feature>
<dbReference type="AlphaFoldDB" id="A0A656QEH7"/>
<organism evidence="2 3">
    <name type="scientific">Caballeronia zhejiangensis</name>
    <dbReference type="NCBI Taxonomy" id="871203"/>
    <lineage>
        <taxon>Bacteria</taxon>
        <taxon>Pseudomonadati</taxon>
        <taxon>Pseudomonadota</taxon>
        <taxon>Betaproteobacteria</taxon>
        <taxon>Burkholderiales</taxon>
        <taxon>Burkholderiaceae</taxon>
        <taxon>Caballeronia</taxon>
    </lineage>
</organism>
<proteinExistence type="predicted"/>
<evidence type="ECO:0000256" key="1">
    <source>
        <dbReference type="SAM" id="MobiDB-lite"/>
    </source>
</evidence>
<accession>A0A656QEH7</accession>
<evidence type="ECO:0000313" key="3">
    <source>
        <dbReference type="Proteomes" id="UP000027451"/>
    </source>
</evidence>
<reference evidence="2 3" key="1">
    <citation type="submission" date="2014-03" db="EMBL/GenBank/DDBJ databases">
        <title>Draft Genome Sequences of Four Burkholderia Strains.</title>
        <authorList>
            <person name="Liu X.Y."/>
            <person name="Li C.X."/>
            <person name="Xu J.H."/>
        </authorList>
    </citation>
    <scope>NUCLEOTIDE SEQUENCE [LARGE SCALE GENOMIC DNA]</scope>
    <source>
        <strain evidence="2 3">OP-1</strain>
    </source>
</reference>
<comment type="caution">
    <text evidence="2">The sequence shown here is derived from an EMBL/GenBank/DDBJ whole genome shotgun (WGS) entry which is preliminary data.</text>
</comment>
<protein>
    <recommendedName>
        <fullName evidence="4">DUF4148 domain-containing protein</fullName>
    </recommendedName>
</protein>
<dbReference type="InterPro" id="IPR025421">
    <property type="entry name" value="DUF4148"/>
</dbReference>
<dbReference type="Pfam" id="PF13663">
    <property type="entry name" value="DUF4148"/>
    <property type="match status" value="1"/>
</dbReference>
<evidence type="ECO:0000313" key="2">
    <source>
        <dbReference type="EMBL" id="KDR28436.1"/>
    </source>
</evidence>
<sequence>MYTEEKANMNFGQRKNAMKLIIAIATLMLLTVGVNGVAYGDEGPLNRGKTREEVRRELVQAYKDGILPFRRSEYPPSAASMKKNKDAYARAHPEKTLEFDTPSKATSH</sequence>